<protein>
    <recommendedName>
        <fullName evidence="3">PepSY domain-containing protein</fullName>
    </recommendedName>
</protein>
<accession>A0ABS0XZT2</accession>
<dbReference type="Proteomes" id="UP000620670">
    <property type="component" value="Unassembled WGS sequence"/>
</dbReference>
<evidence type="ECO:0000313" key="2">
    <source>
        <dbReference type="Proteomes" id="UP000620670"/>
    </source>
</evidence>
<reference evidence="2" key="1">
    <citation type="submission" date="2020-12" db="EMBL/GenBank/DDBJ databases">
        <title>Hymenobacter sp.</title>
        <authorList>
            <person name="Kim M.K."/>
        </authorList>
    </citation>
    <scope>NUCLEOTIDE SEQUENCE [LARGE SCALE GENOMIC DNA]</scope>
    <source>
        <strain evidence="2">BT325</strain>
    </source>
</reference>
<dbReference type="InterPro" id="IPR045389">
    <property type="entry name" value="DUF6522"/>
</dbReference>
<dbReference type="RefSeq" id="WP_199048493.1">
    <property type="nucleotide sequence ID" value="NZ_JAELXT010000007.1"/>
</dbReference>
<comment type="caution">
    <text evidence="1">The sequence shown here is derived from an EMBL/GenBank/DDBJ whole genome shotgun (WGS) entry which is preliminary data.</text>
</comment>
<gene>
    <name evidence="1" type="ORF">JAO75_09075</name>
</gene>
<name>A0ABS0XZT2_9HYPH</name>
<dbReference type="EMBL" id="JAELXT010000007">
    <property type="protein sequence ID" value="MBJ6125564.1"/>
    <property type="molecule type" value="Genomic_DNA"/>
</dbReference>
<dbReference type="Pfam" id="PF20132">
    <property type="entry name" value="DUF6522"/>
    <property type="match status" value="1"/>
</dbReference>
<evidence type="ECO:0000313" key="1">
    <source>
        <dbReference type="EMBL" id="MBJ6125564.1"/>
    </source>
</evidence>
<proteinExistence type="predicted"/>
<keyword evidence="2" id="KW-1185">Reference proteome</keyword>
<organism evidence="1 2">
    <name type="scientific">Microvirga splendida</name>
    <dbReference type="NCBI Taxonomy" id="2795727"/>
    <lineage>
        <taxon>Bacteria</taxon>
        <taxon>Pseudomonadati</taxon>
        <taxon>Pseudomonadota</taxon>
        <taxon>Alphaproteobacteria</taxon>
        <taxon>Hyphomicrobiales</taxon>
        <taxon>Methylobacteriaceae</taxon>
        <taxon>Microvirga</taxon>
    </lineage>
</organism>
<sequence>MPEIEIQDGTIQVDASVLGEGLGVEPSHVPELLRRGAITSRCERGIGEDEGRFRLTFFHAGRRLRLVVDAAGRILQRSSIDYGDRALPGALRRPGR</sequence>
<evidence type="ECO:0008006" key="3">
    <source>
        <dbReference type="Google" id="ProtNLM"/>
    </source>
</evidence>